<keyword evidence="2" id="KW-0418">Kinase</keyword>
<keyword evidence="1" id="KW-0812">Transmembrane</keyword>
<organism evidence="2 3">
    <name type="scientific">Ktedonobacter racemifer DSM 44963</name>
    <dbReference type="NCBI Taxonomy" id="485913"/>
    <lineage>
        <taxon>Bacteria</taxon>
        <taxon>Bacillati</taxon>
        <taxon>Chloroflexota</taxon>
        <taxon>Ktedonobacteria</taxon>
        <taxon>Ktedonobacterales</taxon>
        <taxon>Ktedonobacteraceae</taxon>
        <taxon>Ktedonobacter</taxon>
    </lineage>
</organism>
<evidence type="ECO:0000313" key="3">
    <source>
        <dbReference type="Proteomes" id="UP000004508"/>
    </source>
</evidence>
<dbReference type="Proteomes" id="UP000004508">
    <property type="component" value="Unassembled WGS sequence"/>
</dbReference>
<gene>
    <name evidence="2" type="ORF">Krac_6643</name>
</gene>
<dbReference type="RefSeq" id="WP_007908900.1">
    <property type="nucleotide sequence ID" value="NZ_ADVG01000002.1"/>
</dbReference>
<evidence type="ECO:0000313" key="2">
    <source>
        <dbReference type="EMBL" id="EFH85423.1"/>
    </source>
</evidence>
<comment type="caution">
    <text evidence="2">The sequence shown here is derived from an EMBL/GenBank/DDBJ whole genome shotgun (WGS) entry which is preliminary data.</text>
</comment>
<reference evidence="2 3" key="1">
    <citation type="journal article" date="2011" name="Stand. Genomic Sci.">
        <title>Non-contiguous finished genome sequence and contextual data of the filamentous soil bacterium Ktedonobacter racemifer type strain (SOSP1-21).</title>
        <authorList>
            <person name="Chang Y.J."/>
            <person name="Land M."/>
            <person name="Hauser L."/>
            <person name="Chertkov O."/>
            <person name="Del Rio T.G."/>
            <person name="Nolan M."/>
            <person name="Copeland A."/>
            <person name="Tice H."/>
            <person name="Cheng J.F."/>
            <person name="Lucas S."/>
            <person name="Han C."/>
            <person name="Goodwin L."/>
            <person name="Pitluck S."/>
            <person name="Ivanova N."/>
            <person name="Ovchinikova G."/>
            <person name="Pati A."/>
            <person name="Chen A."/>
            <person name="Palaniappan K."/>
            <person name="Mavromatis K."/>
            <person name="Liolios K."/>
            <person name="Brettin T."/>
            <person name="Fiebig A."/>
            <person name="Rohde M."/>
            <person name="Abt B."/>
            <person name="Goker M."/>
            <person name="Detter J.C."/>
            <person name="Woyke T."/>
            <person name="Bristow J."/>
            <person name="Eisen J.A."/>
            <person name="Markowitz V."/>
            <person name="Hugenholtz P."/>
            <person name="Kyrpides N.C."/>
            <person name="Klenk H.P."/>
            <person name="Lapidus A."/>
        </authorList>
    </citation>
    <scope>NUCLEOTIDE SEQUENCE [LARGE SCALE GENOMIC DNA]</scope>
    <source>
        <strain evidence="3">DSM 44963</strain>
    </source>
</reference>
<sequence length="52" mass="5757">MSVGLMVVIFLGLFVAVWSMRLRGWVYGCAWMTLGALMVVAAYLFSTGILRV</sequence>
<dbReference type="GO" id="GO:0016301">
    <property type="term" value="F:kinase activity"/>
    <property type="evidence" value="ECO:0007669"/>
    <property type="project" value="UniProtKB-KW"/>
</dbReference>
<dbReference type="AlphaFoldDB" id="D6TNB0"/>
<proteinExistence type="predicted"/>
<dbReference type="InParanoid" id="D6TNB0"/>
<name>D6TNB0_KTERA</name>
<dbReference type="STRING" id="485913.Krac_6643"/>
<keyword evidence="1" id="KW-0472">Membrane</keyword>
<evidence type="ECO:0000256" key="1">
    <source>
        <dbReference type="SAM" id="Phobius"/>
    </source>
</evidence>
<feature type="transmembrane region" description="Helical" evidence="1">
    <location>
        <begin position="29"/>
        <end position="50"/>
    </location>
</feature>
<keyword evidence="1" id="KW-1133">Transmembrane helix</keyword>
<accession>D6TNB0</accession>
<keyword evidence="3" id="KW-1185">Reference proteome</keyword>
<protein>
    <submittedName>
        <fullName evidence="2">Sensory transduction histidine kinase</fullName>
    </submittedName>
</protein>
<dbReference type="EMBL" id="ADVG01000002">
    <property type="protein sequence ID" value="EFH85423.1"/>
    <property type="molecule type" value="Genomic_DNA"/>
</dbReference>
<keyword evidence="2" id="KW-0808">Transferase</keyword>